<proteinExistence type="predicted"/>
<organism evidence="1">
    <name type="scientific">Cyprideis torosa</name>
    <dbReference type="NCBI Taxonomy" id="163714"/>
    <lineage>
        <taxon>Eukaryota</taxon>
        <taxon>Metazoa</taxon>
        <taxon>Ecdysozoa</taxon>
        <taxon>Arthropoda</taxon>
        <taxon>Crustacea</taxon>
        <taxon>Oligostraca</taxon>
        <taxon>Ostracoda</taxon>
        <taxon>Podocopa</taxon>
        <taxon>Podocopida</taxon>
        <taxon>Cytherocopina</taxon>
        <taxon>Cytheroidea</taxon>
        <taxon>Cytherideidae</taxon>
        <taxon>Cyprideis</taxon>
    </lineage>
</organism>
<name>A0A7R8W6I1_9CRUS</name>
<evidence type="ECO:0000313" key="1">
    <source>
        <dbReference type="EMBL" id="CAD7225261.1"/>
    </source>
</evidence>
<sequence length="172" mass="19357">MIQDQKGQVSSAQRSTPFSEYSLKNSRDTISYANKTWSGTSIQSYEASHLLTMLPVFRSEYGALGKVREICEAVSANNLCDDALKYEGPRSRFLKESTSTRPYVKMIKDICIFLEKENACPDLLTDLVTFYPTYCLDAVTAGFFINAPKCQVDQLSWADFRYTSACCCCPEP</sequence>
<reference evidence="1" key="1">
    <citation type="submission" date="2020-11" db="EMBL/GenBank/DDBJ databases">
        <authorList>
            <person name="Tran Van P."/>
        </authorList>
    </citation>
    <scope>NUCLEOTIDE SEQUENCE</scope>
</reference>
<gene>
    <name evidence="1" type="ORF">CTOB1V02_LOCUS3206</name>
</gene>
<dbReference type="AlphaFoldDB" id="A0A7R8W6I1"/>
<protein>
    <submittedName>
        <fullName evidence="1">Uncharacterized protein</fullName>
    </submittedName>
</protein>
<dbReference type="EMBL" id="OB660538">
    <property type="protein sequence ID" value="CAD7225261.1"/>
    <property type="molecule type" value="Genomic_DNA"/>
</dbReference>
<accession>A0A7R8W6I1</accession>